<gene>
    <name evidence="2" type="ORF">FCE95_14305</name>
</gene>
<accession>A0A4U5JIC0</accession>
<feature type="region of interest" description="Disordered" evidence="1">
    <location>
        <begin position="224"/>
        <end position="244"/>
    </location>
</feature>
<dbReference type="AlphaFoldDB" id="A0A4U5JIC0"/>
<evidence type="ECO:0000313" key="3">
    <source>
        <dbReference type="Proteomes" id="UP000308707"/>
    </source>
</evidence>
<organism evidence="2 3">
    <name type="scientific">Luteimonas gilva</name>
    <dbReference type="NCBI Taxonomy" id="2572684"/>
    <lineage>
        <taxon>Bacteria</taxon>
        <taxon>Pseudomonadati</taxon>
        <taxon>Pseudomonadota</taxon>
        <taxon>Gammaproteobacteria</taxon>
        <taxon>Lysobacterales</taxon>
        <taxon>Lysobacteraceae</taxon>
        <taxon>Luteimonas</taxon>
    </lineage>
</organism>
<evidence type="ECO:0000313" key="2">
    <source>
        <dbReference type="EMBL" id="TKR29330.1"/>
    </source>
</evidence>
<reference evidence="2 3" key="1">
    <citation type="submission" date="2019-04" db="EMBL/GenBank/DDBJ databases">
        <title>Reference strain of H23.</title>
        <authorList>
            <person name="Luo X."/>
        </authorList>
    </citation>
    <scope>NUCLEOTIDE SEQUENCE [LARGE SCALE GENOMIC DNA]</scope>
    <source>
        <strain evidence="2 3">H23</strain>
    </source>
</reference>
<protein>
    <recommendedName>
        <fullName evidence="4">DUF4124 domain-containing protein</fullName>
    </recommendedName>
</protein>
<dbReference type="RefSeq" id="WP_137267733.1">
    <property type="nucleotide sequence ID" value="NZ_SZUA01000003.1"/>
</dbReference>
<evidence type="ECO:0008006" key="4">
    <source>
        <dbReference type="Google" id="ProtNLM"/>
    </source>
</evidence>
<keyword evidence="3" id="KW-1185">Reference proteome</keyword>
<sequence length="244" mass="26973">MARLLREPLRMDRAQYDRGRMVNKSLVGLTGLLCLAWGFGGLAQNPPAKKLFCWTENGRKVCGDALPASAVDSARTEISGKSGLRVGGVDRALSPEEQALRDAEQKRQTEATAAAEAARRRDLALAESYTSEEELRRAYKIRYDLIDESIKSSKLAIGNLHQSLLRMLEQAGERELSGQPVPKAMADNILKQREGYQGLQAGYQQQLRDRTAIDQQLQEAVARYRDMKAPKADDAPQESGADKG</sequence>
<proteinExistence type="predicted"/>
<evidence type="ECO:0000256" key="1">
    <source>
        <dbReference type="SAM" id="MobiDB-lite"/>
    </source>
</evidence>
<name>A0A4U5JIC0_9GAMM</name>
<comment type="caution">
    <text evidence="2">The sequence shown here is derived from an EMBL/GenBank/DDBJ whole genome shotgun (WGS) entry which is preliminary data.</text>
</comment>
<dbReference type="EMBL" id="SZUA01000003">
    <property type="protein sequence ID" value="TKR29330.1"/>
    <property type="molecule type" value="Genomic_DNA"/>
</dbReference>
<dbReference type="Proteomes" id="UP000308707">
    <property type="component" value="Unassembled WGS sequence"/>
</dbReference>
<dbReference type="OrthoDB" id="5966355at2"/>